<accession>A0A017TCL5</accession>
<protein>
    <submittedName>
        <fullName evidence="1">Uncharacterized protein</fullName>
    </submittedName>
</protein>
<dbReference type="RefSeq" id="WP_044239962.1">
    <property type="nucleotide sequence ID" value="NZ_ASRX01000016.1"/>
</dbReference>
<dbReference type="OrthoDB" id="5485585at2"/>
<dbReference type="Proteomes" id="UP000019678">
    <property type="component" value="Unassembled WGS sequence"/>
</dbReference>
<sequence>MATKQEFVTLKQSIAAQRVHYAVVGCTGMSDAQRAGWCDELMAIADRCIARFDPLVGGALDGAEVCDTIARRSKNVFGRQTLSTLAARLADYIRNTPEQPGLQRRASTKPTWVGVKSYVPVFTNNPAALLPRASEIQLVIQTFSEEKENGVRPPNGQLRTGLWGDPEVGPLILPGALADLSTFTACHPTALGLQRLLGRLETEKSAGGAGTAARAAAIQLATQCLQHVDRLFILWVKCTARGDGHSFSLLMNHDGTVTSLEAWAMNVARNAPCGLVNVFSRPTRIRDMAVADACAALELLLSEDIRDRDRGYGALSVAYGREHPAHHFEERDTQGHHDARENHLIQVTVRELRPREKVRARMAARLVELQRIVG</sequence>
<evidence type="ECO:0000313" key="1">
    <source>
        <dbReference type="EMBL" id="EYF06376.1"/>
    </source>
</evidence>
<reference evidence="1 2" key="1">
    <citation type="submission" date="2013-05" db="EMBL/GenBank/DDBJ databases">
        <title>Genome assembly of Chondromyces apiculatus DSM 436.</title>
        <authorList>
            <person name="Sharma G."/>
            <person name="Khatri I."/>
            <person name="Kaur C."/>
            <person name="Mayilraj S."/>
            <person name="Subramanian S."/>
        </authorList>
    </citation>
    <scope>NUCLEOTIDE SEQUENCE [LARGE SCALE GENOMIC DNA]</scope>
    <source>
        <strain evidence="1 2">DSM 436</strain>
    </source>
</reference>
<keyword evidence="2" id="KW-1185">Reference proteome</keyword>
<proteinExistence type="predicted"/>
<evidence type="ECO:0000313" key="2">
    <source>
        <dbReference type="Proteomes" id="UP000019678"/>
    </source>
</evidence>
<organism evidence="1 2">
    <name type="scientific">Chondromyces apiculatus DSM 436</name>
    <dbReference type="NCBI Taxonomy" id="1192034"/>
    <lineage>
        <taxon>Bacteria</taxon>
        <taxon>Pseudomonadati</taxon>
        <taxon>Myxococcota</taxon>
        <taxon>Polyangia</taxon>
        <taxon>Polyangiales</taxon>
        <taxon>Polyangiaceae</taxon>
        <taxon>Chondromyces</taxon>
    </lineage>
</organism>
<gene>
    <name evidence="1" type="ORF">CAP_1906</name>
</gene>
<dbReference type="STRING" id="1192034.CAP_1906"/>
<dbReference type="EMBL" id="ASRX01000016">
    <property type="protein sequence ID" value="EYF06376.1"/>
    <property type="molecule type" value="Genomic_DNA"/>
</dbReference>
<dbReference type="AlphaFoldDB" id="A0A017TCL5"/>
<name>A0A017TCL5_9BACT</name>
<comment type="caution">
    <text evidence="1">The sequence shown here is derived from an EMBL/GenBank/DDBJ whole genome shotgun (WGS) entry which is preliminary data.</text>
</comment>